<protein>
    <submittedName>
        <fullName evidence="2">Uncharacterized protein</fullName>
    </submittedName>
</protein>
<feature type="compositionally biased region" description="Acidic residues" evidence="1">
    <location>
        <begin position="549"/>
        <end position="559"/>
    </location>
</feature>
<evidence type="ECO:0000313" key="3">
    <source>
        <dbReference type="Proteomes" id="UP001175211"/>
    </source>
</evidence>
<dbReference type="EMBL" id="JAUEPS010000042">
    <property type="protein sequence ID" value="KAK0448246.1"/>
    <property type="molecule type" value="Genomic_DNA"/>
</dbReference>
<comment type="caution">
    <text evidence="2">The sequence shown here is derived from an EMBL/GenBank/DDBJ whole genome shotgun (WGS) entry which is preliminary data.</text>
</comment>
<feature type="region of interest" description="Disordered" evidence="1">
    <location>
        <begin position="448"/>
        <end position="496"/>
    </location>
</feature>
<dbReference type="GeneID" id="85353539"/>
<gene>
    <name evidence="2" type="ORF">EV420DRAFT_1483496</name>
</gene>
<evidence type="ECO:0000313" key="2">
    <source>
        <dbReference type="EMBL" id="KAK0448246.1"/>
    </source>
</evidence>
<sequence>MSINNDQAQIEWAKTILPVYRTILRLNPTSLNSFLFGLFVAYTHQFWRPLCAKLGVLSSDPGDTAKMRLWKRQAFVMLSDLFLRIHHSEPLAQLSSFATSSNTPSSSSLPSADESDARNSTIILSIPPQPRRIKEPQKQGRTTRSTVRNRLLSVIESSEAPKDILTSAEQTDTLTTTPATIASARAPPESDENTRSTKDDLTPTGDTGLVLMPLKSNWSRTTVLFLAILENVTGNPMKSDRGSDISQSCKTLTNRFAFQTELVPEAKFLADVRFPAAGVRFSQQIDPSSLLSHLRYTKTHMTQKTMHPKAFSPEQERFLREVLMPQFVKGKLGYLSVQETASQCFQQLREAFPELSATDEMQNIQKKVGVLSFCDRFGLTTSSESRKCFEKNGSIIKKGRKRAHTLIEHYMHTECRENRVFKVRLDKEIRKAEEEILKARLLAIGGTKGTSRVNRDTEDDSAVANKGKAKDNTKTNTDPDTDGAAQTVDLKNTSQLITPGKMMQMKKRIAEDLFQHATPQVKAKIEELYGAEIRKFRDSRMSGKQTKNEEEEEANEDLDSEEAILSALTKVLGSQEEKETETAQDVNAKTATADAPELNSPGVVMLGYGAGLEERPPMYVSPSQLQHHVSSHSGMPGVPGYVATTTELPTVTSLICNAALSDTPRVPDPTLNQFAPSLNTLLEVQPNEELITSWIQSNIWSEQWDTTSMPWPSPELNTAGLELSCLLDKTLICTEPMDTGEGSDPDTTFTLDAPRDLWSSIIQDNLDFLSSNPEPSFHPDDTSGGPNGSGVNSAMSGNTVYQLPLIPADEFSAALNLRASIPTGHADKVLPVSLQDITTTTTGRTNPVPTQHIPKPPQQDQESGASSCSCGIVITLNNVSQHIVQAQAIFRTSNLGATFNACVNLWLKFEQCPDIPNMLSEYLSARNLQLELPDMSVTHKYTLIREILCWWNDIQPERRQTSKGYALPIPNYSFEFSTLKKKGPHGMVQIMEAMRWWGTMQLETNQWMLFVQDVTACYVAMLGDIGGDEGD</sequence>
<organism evidence="2 3">
    <name type="scientific">Armillaria tabescens</name>
    <name type="common">Ringless honey mushroom</name>
    <name type="synonym">Agaricus tabescens</name>
    <dbReference type="NCBI Taxonomy" id="1929756"/>
    <lineage>
        <taxon>Eukaryota</taxon>
        <taxon>Fungi</taxon>
        <taxon>Dikarya</taxon>
        <taxon>Basidiomycota</taxon>
        <taxon>Agaricomycotina</taxon>
        <taxon>Agaricomycetes</taxon>
        <taxon>Agaricomycetidae</taxon>
        <taxon>Agaricales</taxon>
        <taxon>Marasmiineae</taxon>
        <taxon>Physalacriaceae</taxon>
        <taxon>Desarmillaria</taxon>
    </lineage>
</organism>
<feature type="region of interest" description="Disordered" evidence="1">
    <location>
        <begin position="839"/>
        <end position="864"/>
    </location>
</feature>
<evidence type="ECO:0000256" key="1">
    <source>
        <dbReference type="SAM" id="MobiDB-lite"/>
    </source>
</evidence>
<keyword evidence="3" id="KW-1185">Reference proteome</keyword>
<feature type="region of interest" description="Disordered" evidence="1">
    <location>
        <begin position="175"/>
        <end position="204"/>
    </location>
</feature>
<feature type="compositionally biased region" description="Basic and acidic residues" evidence="1">
    <location>
        <begin position="192"/>
        <end position="201"/>
    </location>
</feature>
<reference evidence="2" key="1">
    <citation type="submission" date="2023-06" db="EMBL/GenBank/DDBJ databases">
        <authorList>
            <consortium name="Lawrence Berkeley National Laboratory"/>
            <person name="Ahrendt S."/>
            <person name="Sahu N."/>
            <person name="Indic B."/>
            <person name="Wong-Bajracharya J."/>
            <person name="Merenyi Z."/>
            <person name="Ke H.-M."/>
            <person name="Monk M."/>
            <person name="Kocsube S."/>
            <person name="Drula E."/>
            <person name="Lipzen A."/>
            <person name="Balint B."/>
            <person name="Henrissat B."/>
            <person name="Andreopoulos B."/>
            <person name="Martin F.M."/>
            <person name="Harder C.B."/>
            <person name="Rigling D."/>
            <person name="Ford K.L."/>
            <person name="Foster G.D."/>
            <person name="Pangilinan J."/>
            <person name="Papanicolaou A."/>
            <person name="Barry K."/>
            <person name="LaButti K."/>
            <person name="Viragh M."/>
            <person name="Koriabine M."/>
            <person name="Yan M."/>
            <person name="Riley R."/>
            <person name="Champramary S."/>
            <person name="Plett K.L."/>
            <person name="Tsai I.J."/>
            <person name="Slot J."/>
            <person name="Sipos G."/>
            <person name="Plett J."/>
            <person name="Nagy L.G."/>
            <person name="Grigoriev I.V."/>
        </authorList>
    </citation>
    <scope>NUCLEOTIDE SEQUENCE</scope>
    <source>
        <strain evidence="2">CCBAS 213</strain>
    </source>
</reference>
<feature type="compositionally biased region" description="Low complexity" evidence="1">
    <location>
        <begin position="96"/>
        <end position="112"/>
    </location>
</feature>
<feature type="region of interest" description="Disordered" evidence="1">
    <location>
        <begin position="96"/>
        <end position="153"/>
    </location>
</feature>
<feature type="compositionally biased region" description="Polar residues" evidence="1">
    <location>
        <begin position="139"/>
        <end position="148"/>
    </location>
</feature>
<name>A0AA39MV58_ARMTA</name>
<feature type="region of interest" description="Disordered" evidence="1">
    <location>
        <begin position="539"/>
        <end position="559"/>
    </location>
</feature>
<feature type="region of interest" description="Disordered" evidence="1">
    <location>
        <begin position="573"/>
        <end position="597"/>
    </location>
</feature>
<dbReference type="RefSeq" id="XP_060326351.1">
    <property type="nucleotide sequence ID" value="XM_060469991.1"/>
</dbReference>
<feature type="region of interest" description="Disordered" evidence="1">
    <location>
        <begin position="769"/>
        <end position="793"/>
    </location>
</feature>
<dbReference type="AlphaFoldDB" id="A0AA39MV58"/>
<accession>A0AA39MV58</accession>
<dbReference type="Proteomes" id="UP001175211">
    <property type="component" value="Unassembled WGS sequence"/>
</dbReference>
<feature type="compositionally biased region" description="Low complexity" evidence="1">
    <location>
        <begin position="175"/>
        <end position="184"/>
    </location>
</feature>
<proteinExistence type="predicted"/>